<dbReference type="PATRIC" id="fig|1300347.3.peg.1443"/>
<dbReference type="RefSeq" id="WP_157519947.1">
    <property type="nucleotide sequence ID" value="NZ_CP015079.1"/>
</dbReference>
<evidence type="ECO:0008006" key="4">
    <source>
        <dbReference type="Google" id="ProtNLM"/>
    </source>
</evidence>
<sequence>MSPSPTSHAPTSPAAGPDEAVDPVSAMFASRSVAEHVVRGVLGLVLVVVSLAHAREQPWAMLGLVPAVLLWRGCPTCWLMGLGATLAGRPRTCPAPTAR</sequence>
<keyword evidence="3" id="KW-1185">Reference proteome</keyword>
<dbReference type="Proteomes" id="UP000077868">
    <property type="component" value="Chromosome"/>
</dbReference>
<proteinExistence type="predicted"/>
<accession>A0A1A9GK72</accession>
<dbReference type="AlphaFoldDB" id="A0A1A9GK72"/>
<feature type="region of interest" description="Disordered" evidence="1">
    <location>
        <begin position="1"/>
        <end position="20"/>
    </location>
</feature>
<organism evidence="2 3">
    <name type="scientific">Nocardioides dokdonensis FR1436</name>
    <dbReference type="NCBI Taxonomy" id="1300347"/>
    <lineage>
        <taxon>Bacteria</taxon>
        <taxon>Bacillati</taxon>
        <taxon>Actinomycetota</taxon>
        <taxon>Actinomycetes</taxon>
        <taxon>Propionibacteriales</taxon>
        <taxon>Nocardioidaceae</taxon>
        <taxon>Nocardioides</taxon>
    </lineage>
</organism>
<dbReference type="KEGG" id="ndk:I601_1445"/>
<dbReference type="EMBL" id="CP015079">
    <property type="protein sequence ID" value="ANH37881.1"/>
    <property type="molecule type" value="Genomic_DNA"/>
</dbReference>
<dbReference type="OrthoDB" id="4558116at2"/>
<evidence type="ECO:0000256" key="1">
    <source>
        <dbReference type="SAM" id="MobiDB-lite"/>
    </source>
</evidence>
<dbReference type="STRING" id="1300347.I601_1445"/>
<protein>
    <recommendedName>
        <fullName evidence="4">DUF2892 domain-containing protein</fullName>
    </recommendedName>
</protein>
<reference evidence="2 3" key="1">
    <citation type="submission" date="2016-03" db="EMBL/GenBank/DDBJ databases">
        <title>Complete genome sequence of a soil Actinobacterium, Nocardioides dokdonensis FR1436.</title>
        <authorList>
            <person name="Kwon S.-K."/>
            <person name="Kim K."/>
            <person name="Kim J.F."/>
        </authorList>
    </citation>
    <scope>NUCLEOTIDE SEQUENCE [LARGE SCALE GENOMIC DNA]</scope>
    <source>
        <strain evidence="2 3">FR1436</strain>
    </source>
</reference>
<gene>
    <name evidence="2" type="ORF">I601_1445</name>
</gene>
<evidence type="ECO:0000313" key="2">
    <source>
        <dbReference type="EMBL" id="ANH37881.1"/>
    </source>
</evidence>
<feature type="compositionally biased region" description="Low complexity" evidence="1">
    <location>
        <begin position="1"/>
        <end position="15"/>
    </location>
</feature>
<name>A0A1A9GK72_9ACTN</name>
<evidence type="ECO:0000313" key="3">
    <source>
        <dbReference type="Proteomes" id="UP000077868"/>
    </source>
</evidence>